<dbReference type="InterPro" id="IPR022698">
    <property type="entry name" value="OrsD"/>
</dbReference>
<reference evidence="2" key="2">
    <citation type="submission" date="2021-02" db="EMBL/GenBank/DDBJ databases">
        <title>Aspergillus puulaauensis MK2 genome sequence.</title>
        <authorList>
            <person name="Futagami T."/>
            <person name="Mori K."/>
            <person name="Kadooka C."/>
            <person name="Tanaka T."/>
        </authorList>
    </citation>
    <scope>NUCLEOTIDE SEQUENCE</scope>
    <source>
        <strain evidence="2">MK2</strain>
    </source>
</reference>
<dbReference type="InterPro" id="IPR027417">
    <property type="entry name" value="P-loop_NTPase"/>
</dbReference>
<dbReference type="RefSeq" id="XP_041557485.1">
    <property type="nucleotide sequence ID" value="XM_041704951.1"/>
</dbReference>
<dbReference type="SUPFAM" id="SSF52540">
    <property type="entry name" value="P-loop containing nucleoside triphosphate hydrolases"/>
    <property type="match status" value="1"/>
</dbReference>
<dbReference type="GeneID" id="64975296"/>
<accession>A0A7R7XPF2</accession>
<dbReference type="KEGG" id="apuu:APUU_50002A"/>
<dbReference type="AlphaFoldDB" id="A0A7R7XPF2"/>
<reference evidence="2" key="1">
    <citation type="submission" date="2021-01" db="EMBL/GenBank/DDBJ databases">
        <authorList>
            <consortium name="Aspergillus puulaauensis MK2 genome sequencing consortium"/>
            <person name="Kazuki M."/>
            <person name="Futagami T."/>
        </authorList>
    </citation>
    <scope>NUCLEOTIDE SEQUENCE</scope>
    <source>
        <strain evidence="2">MK2</strain>
    </source>
</reference>
<proteinExistence type="predicted"/>
<keyword evidence="3" id="KW-1185">Reference proteome</keyword>
<dbReference type="OrthoDB" id="4505768at2759"/>
<gene>
    <name evidence="2" type="ORF">APUU_50002A</name>
</gene>
<dbReference type="Gene3D" id="3.40.50.300">
    <property type="entry name" value="P-loop containing nucleotide triphosphate hydrolases"/>
    <property type="match status" value="1"/>
</dbReference>
<evidence type="ECO:0000313" key="3">
    <source>
        <dbReference type="Proteomes" id="UP000654913"/>
    </source>
</evidence>
<sequence length="991" mass="111443">MEHQFFQRIPSLQIIICRCCKYGVHPKEVAAHLRVKHSIKPQECTQVAEAIQQWDNVMQEPHAVQIPRMLQNPLPGIELYMNGMQCQQDPEHCQYITTHIKSMRKHWQQVHGWTQHRHSGFVSRQEREQGMASFQQSFRMVAWQQVFPSRKNSHLVHIRSCDPEPVEPPTPSTDREAMVAEIKAQAAADDEAAANQVIQAGELQDANPWLRRTRWARYLAEVHPQDLLDVVATPGADEMDETSQAMRVIWDTMEQLARRSQRTVQHCGSGIRMAAICTMPGQTPHTPLQAYMDEKSIQDHVRPWQQILIFIARTQTQWPWQGKEPRYIMTSRQRKTWQRLWQAAMQVVHGAVASPVPDDSRASPDPMEDPAEESSGFRVRVAGFVMTRVETACLEFCIELLNQKIQVHEYESALVCSMAVLGRGIKTWLDPDSYPPIISRVLKVARFMVVQKALWLDPQPMAIIEMWAGQAEQGSWTGDAADDDLGLIMEDEGFAEGTGGGPIPSSPPLSIHSQDAAPISRMSRQGRMPFQTGVDIMVGKFMVRGQHGPVEVLLDWRTYRLKVHYNTTAPGHVTWMGTERLLYKNLDFTMGQFRGMVHGLVQAARGLLGGLLCEPEPRQWPAIPWDGLFDNPTEATPGTRGGPGIRHPGGLSASKATKYFQQVARFKEKLAVAHVNTDTNMRRNIYIEDGMVVFVSAYHKGFYSSNDVKIIHRYLPRAVGELVVWYLWLVLPFLRQLAVSWGRTVEPGTESQPHHRSPYLWGPDVGSGRTWTSERFREALKQASQTGLGLGFGFNVANYRDIAVGISRRFLRGSSAFPDNIQTERQQELTAIAADTDPDDGIGDIADEQAGHSTHVAGMVYGRESMEFAGSTTVRRLKFRASSMDWHQFLGFTAETPTVLGKRVNPWEAQAADHQARRRTQLQATDMEAALQRMTGQGEIQFRGVQQPAIQAIQDGASPVVAVMPTGGGKSMLFMLPAFVAPGGVPSWWSR</sequence>
<feature type="region of interest" description="Disordered" evidence="1">
    <location>
        <begin position="354"/>
        <end position="374"/>
    </location>
</feature>
<name>A0A7R7XPF2_9EURO</name>
<dbReference type="EMBL" id="AP024447">
    <property type="protein sequence ID" value="BCS25291.1"/>
    <property type="molecule type" value="Genomic_DNA"/>
</dbReference>
<protein>
    <submittedName>
        <fullName evidence="2">Uncharacterized protein</fullName>
    </submittedName>
</protein>
<dbReference type="Pfam" id="PF12013">
    <property type="entry name" value="OrsD"/>
    <property type="match status" value="1"/>
</dbReference>
<evidence type="ECO:0000256" key="1">
    <source>
        <dbReference type="SAM" id="MobiDB-lite"/>
    </source>
</evidence>
<dbReference type="Proteomes" id="UP000654913">
    <property type="component" value="Chromosome 5"/>
</dbReference>
<evidence type="ECO:0000313" key="2">
    <source>
        <dbReference type="EMBL" id="BCS25291.1"/>
    </source>
</evidence>
<organism evidence="2 3">
    <name type="scientific">Aspergillus puulaauensis</name>
    <dbReference type="NCBI Taxonomy" id="1220207"/>
    <lineage>
        <taxon>Eukaryota</taxon>
        <taxon>Fungi</taxon>
        <taxon>Dikarya</taxon>
        <taxon>Ascomycota</taxon>
        <taxon>Pezizomycotina</taxon>
        <taxon>Eurotiomycetes</taxon>
        <taxon>Eurotiomycetidae</taxon>
        <taxon>Eurotiales</taxon>
        <taxon>Aspergillaceae</taxon>
        <taxon>Aspergillus</taxon>
    </lineage>
</organism>